<feature type="region of interest" description="Disordered" evidence="1">
    <location>
        <begin position="80"/>
        <end position="116"/>
    </location>
</feature>
<name>A0A8X6RFX3_TRICX</name>
<organism evidence="3 4">
    <name type="scientific">Trichonephila clavipes</name>
    <name type="common">Golden silk orbweaver</name>
    <name type="synonym">Nephila clavipes</name>
    <dbReference type="NCBI Taxonomy" id="2585209"/>
    <lineage>
        <taxon>Eukaryota</taxon>
        <taxon>Metazoa</taxon>
        <taxon>Ecdysozoa</taxon>
        <taxon>Arthropoda</taxon>
        <taxon>Chelicerata</taxon>
        <taxon>Arachnida</taxon>
        <taxon>Araneae</taxon>
        <taxon>Araneomorphae</taxon>
        <taxon>Entelegynae</taxon>
        <taxon>Araneoidea</taxon>
        <taxon>Nephilidae</taxon>
        <taxon>Trichonephila</taxon>
    </lineage>
</organism>
<comment type="caution">
    <text evidence="3">The sequence shown here is derived from an EMBL/GenBank/DDBJ whole genome shotgun (WGS) entry which is preliminary data.</text>
</comment>
<feature type="compositionally biased region" description="Basic and acidic residues" evidence="1">
    <location>
        <begin position="86"/>
        <end position="98"/>
    </location>
</feature>
<accession>A0A8X6RFX3</accession>
<feature type="compositionally biased region" description="Polar residues" evidence="1">
    <location>
        <begin position="99"/>
        <end position="110"/>
    </location>
</feature>
<reference evidence="3" key="1">
    <citation type="submission" date="2020-08" db="EMBL/GenBank/DDBJ databases">
        <title>Multicomponent nature underlies the extraordinary mechanical properties of spider dragline silk.</title>
        <authorList>
            <person name="Kono N."/>
            <person name="Nakamura H."/>
            <person name="Mori M."/>
            <person name="Yoshida Y."/>
            <person name="Ohtoshi R."/>
            <person name="Malay A.D."/>
            <person name="Moran D.A.P."/>
            <person name="Tomita M."/>
            <person name="Numata K."/>
            <person name="Arakawa K."/>
        </authorList>
    </citation>
    <scope>NUCLEOTIDE SEQUENCE</scope>
</reference>
<dbReference type="Pfam" id="PF07530">
    <property type="entry name" value="PRE_C2HC"/>
    <property type="match status" value="1"/>
</dbReference>
<evidence type="ECO:0000259" key="2">
    <source>
        <dbReference type="Pfam" id="PF07530"/>
    </source>
</evidence>
<gene>
    <name evidence="3" type="primary">NCL1_60833</name>
    <name evidence="3" type="ORF">TNCV_2599431</name>
</gene>
<dbReference type="Proteomes" id="UP000887159">
    <property type="component" value="Unassembled WGS sequence"/>
</dbReference>
<proteinExistence type="predicted"/>
<evidence type="ECO:0000313" key="3">
    <source>
        <dbReference type="EMBL" id="GFX91494.1"/>
    </source>
</evidence>
<dbReference type="AlphaFoldDB" id="A0A8X6RFX3"/>
<keyword evidence="4" id="KW-1185">Reference proteome</keyword>
<sequence length="400" mass="45507">MSNMETDAPISITDCTERLRICAKIEGHDIVANNYEGLDNLPDTAENQEMEILRAALKETLRKKADLVKEPIIKKANQDSKNSTDILKEEPIIKKANQDSKNSTDNATTSKINKKRKIKKDSLEDFVFAQKTPRPVSPLIIEEDKTIETPKPNSPPSIHLMIKENIRDQLKITYQKLTNKTSGKFIKLLANDNNEYHELTHTLEDPDFEFYVIKPKINKSIKIVIKGLPSFTKIQDITTDLEEQGFRAENFTRLISKKTKAKLPFYQVTVPRNANNLKNFDLKSLGYMQIRVEGFLLSEESHIAIIVITSITRQKTATLSPDALNVLTPNSQSKPLTLSKVPATPLITDIETTPNIFIHAGNTRSTLFPDKGRRDMNYPSAYYSYKSYNLCNSNKVFCQW</sequence>
<feature type="domain" description="Pre-C2HC" evidence="2">
    <location>
        <begin position="236"/>
        <end position="293"/>
    </location>
</feature>
<dbReference type="EMBL" id="BMAU01021134">
    <property type="protein sequence ID" value="GFX91494.1"/>
    <property type="molecule type" value="Genomic_DNA"/>
</dbReference>
<dbReference type="InterPro" id="IPR006579">
    <property type="entry name" value="Pre_C2HC_dom"/>
</dbReference>
<evidence type="ECO:0000256" key="1">
    <source>
        <dbReference type="SAM" id="MobiDB-lite"/>
    </source>
</evidence>
<evidence type="ECO:0000313" key="4">
    <source>
        <dbReference type="Proteomes" id="UP000887159"/>
    </source>
</evidence>
<protein>
    <recommendedName>
        <fullName evidence="2">Pre-C2HC domain-containing protein</fullName>
    </recommendedName>
</protein>